<evidence type="ECO:0000256" key="4">
    <source>
        <dbReference type="ARBA" id="ARBA00022630"/>
    </source>
</evidence>
<dbReference type="PANTHER" id="PTHR45846">
    <property type="entry name" value="TRNA-DIHYDROURIDINE(47) SYNTHASE [NAD(P)(+)]-LIKE"/>
    <property type="match status" value="1"/>
</dbReference>
<dbReference type="Gene3D" id="1.10.1200.80">
    <property type="entry name" value="Putative flavin oxidoreducatase, domain 2"/>
    <property type="match status" value="1"/>
</dbReference>
<evidence type="ECO:0000256" key="1">
    <source>
        <dbReference type="ARBA" id="ARBA00001917"/>
    </source>
</evidence>
<dbReference type="SUPFAM" id="SSF51395">
    <property type="entry name" value="FMN-linked oxidoreductases"/>
    <property type="match status" value="1"/>
</dbReference>
<protein>
    <recommendedName>
        <fullName evidence="12">tRNA-dihydrouridine synthase</fullName>
        <ecNumber evidence="12">1.3.1.-</ecNumber>
    </recommendedName>
</protein>
<dbReference type="Pfam" id="PF01207">
    <property type="entry name" value="Dus"/>
    <property type="match status" value="1"/>
</dbReference>
<organism evidence="16 17">
    <name type="scientific">Candidatus Buchananbacteria bacterium CG10_big_fil_rev_8_21_14_0_10_33_19</name>
    <dbReference type="NCBI Taxonomy" id="1974525"/>
    <lineage>
        <taxon>Bacteria</taxon>
        <taxon>Candidatus Buchananiibacteriota</taxon>
    </lineage>
</organism>
<sequence>MKNFWTKLPKPFFVLAPMAEVTDAAFRQVIAKYGKPDVFYTEFVSADGLNSRGRDKLMIDLKFSRKEKPIVAQLFGHNPETIKSAATLCKKLGFDGIDLNMGCPEKNICHSGHGAAMIKNPKLAREVIRAAVDGASGLPVSVKTRLGYYKKEEMEVFLPAILQENLAAVAIHARTKKEMSKVPADWSSIKRAVEIRNEQGSQALIIGNGDVMNLEEARVRVKETGCDGVMIGRGIFGDPWLFNKKIKKENVSLKKQFKVMIKHTQLFEKYLLKDKKFDIMKKHFKAYVTGFDGAKELRMELMAAKNSKEIAKIIRNFQSNTKK</sequence>
<comment type="cofactor">
    <cofactor evidence="1 12 14">
        <name>FMN</name>
        <dbReference type="ChEBI" id="CHEBI:58210"/>
    </cofactor>
</comment>
<gene>
    <name evidence="16" type="ORF">COT80_01015</name>
</gene>
<evidence type="ECO:0000256" key="10">
    <source>
        <dbReference type="ARBA" id="ARBA00048205"/>
    </source>
</evidence>
<feature type="active site" description="Proton donor" evidence="13">
    <location>
        <position position="103"/>
    </location>
</feature>
<reference evidence="17" key="1">
    <citation type="submission" date="2017-09" db="EMBL/GenBank/DDBJ databases">
        <title>Depth-based differentiation of microbial function through sediment-hosted aquifers and enrichment of novel symbionts in the deep terrestrial subsurface.</title>
        <authorList>
            <person name="Probst A.J."/>
            <person name="Ladd B."/>
            <person name="Jarett J.K."/>
            <person name="Geller-Mcgrath D.E."/>
            <person name="Sieber C.M.K."/>
            <person name="Emerson J.B."/>
            <person name="Anantharaman K."/>
            <person name="Thomas B.C."/>
            <person name="Malmstrom R."/>
            <person name="Stieglmeier M."/>
            <person name="Klingl A."/>
            <person name="Woyke T."/>
            <person name="Ryan C.M."/>
            <person name="Banfield J.F."/>
        </authorList>
    </citation>
    <scope>NUCLEOTIDE SEQUENCE [LARGE SCALE GENOMIC DNA]</scope>
</reference>
<comment type="caution">
    <text evidence="16">The sequence shown here is derived from an EMBL/GenBank/DDBJ whole genome shotgun (WGS) entry which is preliminary data.</text>
</comment>
<evidence type="ECO:0000256" key="2">
    <source>
        <dbReference type="ARBA" id="ARBA00002790"/>
    </source>
</evidence>
<evidence type="ECO:0000256" key="12">
    <source>
        <dbReference type="PIRNR" id="PIRNR006621"/>
    </source>
</evidence>
<dbReference type="EMBL" id="PEZY01000005">
    <property type="protein sequence ID" value="PIS06134.1"/>
    <property type="molecule type" value="Genomic_DNA"/>
</dbReference>
<dbReference type="GO" id="GO:0017150">
    <property type="term" value="F:tRNA dihydrouridine synthase activity"/>
    <property type="evidence" value="ECO:0007669"/>
    <property type="project" value="InterPro"/>
</dbReference>
<proteinExistence type="inferred from homology"/>
<feature type="binding site" evidence="14">
    <location>
        <begin position="17"/>
        <end position="19"/>
    </location>
    <ligand>
        <name>FMN</name>
        <dbReference type="ChEBI" id="CHEBI:58210"/>
    </ligand>
</feature>
<evidence type="ECO:0000256" key="8">
    <source>
        <dbReference type="ARBA" id="ARBA00022884"/>
    </source>
</evidence>
<evidence type="ECO:0000256" key="13">
    <source>
        <dbReference type="PIRSR" id="PIRSR006621-1"/>
    </source>
</evidence>
<comment type="function">
    <text evidence="2 12">Catalyzes the synthesis of 5,6-dihydrouridine (D), a modified base found in the D-loop of most tRNAs, via the reduction of the C5-C6 double bond in target uridines.</text>
</comment>
<evidence type="ECO:0000256" key="5">
    <source>
        <dbReference type="ARBA" id="ARBA00022643"/>
    </source>
</evidence>
<evidence type="ECO:0000256" key="7">
    <source>
        <dbReference type="ARBA" id="ARBA00022857"/>
    </source>
</evidence>
<dbReference type="InterPro" id="IPR024036">
    <property type="entry name" value="tRNA-dHydroUridine_Synthase_C"/>
</dbReference>
<evidence type="ECO:0000256" key="9">
    <source>
        <dbReference type="ARBA" id="ARBA00023002"/>
    </source>
</evidence>
<evidence type="ECO:0000256" key="6">
    <source>
        <dbReference type="ARBA" id="ARBA00022694"/>
    </source>
</evidence>
<keyword evidence="9 12" id="KW-0560">Oxidoreductase</keyword>
<evidence type="ECO:0000256" key="3">
    <source>
        <dbReference type="ARBA" id="ARBA00022555"/>
    </source>
</evidence>
<keyword evidence="3" id="KW-0820">tRNA-binding</keyword>
<dbReference type="EC" id="1.3.1.-" evidence="12"/>
<feature type="binding site" evidence="14">
    <location>
        <begin position="232"/>
        <end position="233"/>
    </location>
    <ligand>
        <name>FMN</name>
        <dbReference type="ChEBI" id="CHEBI:58210"/>
    </ligand>
</feature>
<feature type="domain" description="DUS-like FMN-binding" evidence="15">
    <location>
        <begin position="15"/>
        <end position="314"/>
    </location>
</feature>
<dbReference type="GO" id="GO:0050660">
    <property type="term" value="F:flavin adenine dinucleotide binding"/>
    <property type="evidence" value="ECO:0007669"/>
    <property type="project" value="InterPro"/>
</dbReference>
<keyword evidence="6 12" id="KW-0819">tRNA processing</keyword>
<dbReference type="PANTHER" id="PTHR45846:SF1">
    <property type="entry name" value="TRNA-DIHYDROURIDINE(47) SYNTHASE [NAD(P)(+)]-LIKE"/>
    <property type="match status" value="1"/>
</dbReference>
<comment type="catalytic activity">
    <reaction evidence="11">
        <text>a 5,6-dihydrouridine in tRNA + NAD(+) = a uridine in tRNA + NADH + H(+)</text>
        <dbReference type="Rhea" id="RHEA:54452"/>
        <dbReference type="Rhea" id="RHEA-COMP:13339"/>
        <dbReference type="Rhea" id="RHEA-COMP:13887"/>
        <dbReference type="ChEBI" id="CHEBI:15378"/>
        <dbReference type="ChEBI" id="CHEBI:57540"/>
        <dbReference type="ChEBI" id="CHEBI:57945"/>
        <dbReference type="ChEBI" id="CHEBI:65315"/>
        <dbReference type="ChEBI" id="CHEBI:74443"/>
    </reaction>
</comment>
<feature type="binding site" evidence="14">
    <location>
        <position position="172"/>
    </location>
    <ligand>
        <name>FMN</name>
        <dbReference type="ChEBI" id="CHEBI:58210"/>
    </ligand>
</feature>
<keyword evidence="4 12" id="KW-0285">Flavoprotein</keyword>
<comment type="similarity">
    <text evidence="12">Belongs to the dus family.</text>
</comment>
<feature type="binding site" evidence="14">
    <location>
        <position position="143"/>
    </location>
    <ligand>
        <name>FMN</name>
        <dbReference type="ChEBI" id="CHEBI:58210"/>
    </ligand>
</feature>
<dbReference type="AlphaFoldDB" id="A0A2H0W495"/>
<dbReference type="GO" id="GO:0000049">
    <property type="term" value="F:tRNA binding"/>
    <property type="evidence" value="ECO:0007669"/>
    <property type="project" value="UniProtKB-KW"/>
</dbReference>
<dbReference type="InterPro" id="IPR035587">
    <property type="entry name" value="DUS-like_FMN-bd"/>
</dbReference>
<evidence type="ECO:0000313" key="16">
    <source>
        <dbReference type="EMBL" id="PIS06134.1"/>
    </source>
</evidence>
<dbReference type="InterPro" id="IPR001269">
    <property type="entry name" value="DUS_fam"/>
</dbReference>
<evidence type="ECO:0000256" key="14">
    <source>
        <dbReference type="PIRSR" id="PIRSR006621-2"/>
    </source>
</evidence>
<keyword evidence="7" id="KW-0521">NADP</keyword>
<keyword evidence="14" id="KW-0547">Nucleotide-binding</keyword>
<keyword evidence="5 12" id="KW-0288">FMN</keyword>
<dbReference type="PROSITE" id="PS01136">
    <property type="entry name" value="UPF0034"/>
    <property type="match status" value="1"/>
</dbReference>
<comment type="catalytic activity">
    <reaction evidence="10">
        <text>a 5,6-dihydrouridine in tRNA + NADP(+) = a uridine in tRNA + NADPH + H(+)</text>
        <dbReference type="Rhea" id="RHEA:23624"/>
        <dbReference type="Rhea" id="RHEA-COMP:13339"/>
        <dbReference type="Rhea" id="RHEA-COMP:13887"/>
        <dbReference type="ChEBI" id="CHEBI:15378"/>
        <dbReference type="ChEBI" id="CHEBI:57783"/>
        <dbReference type="ChEBI" id="CHEBI:58349"/>
        <dbReference type="ChEBI" id="CHEBI:65315"/>
        <dbReference type="ChEBI" id="CHEBI:74443"/>
    </reaction>
</comment>
<dbReference type="InterPro" id="IPR018517">
    <property type="entry name" value="tRNA_hU_synthase_CS"/>
</dbReference>
<evidence type="ECO:0000256" key="11">
    <source>
        <dbReference type="ARBA" id="ARBA00048802"/>
    </source>
</evidence>
<keyword evidence="8" id="KW-0694">RNA-binding</keyword>
<evidence type="ECO:0000313" key="17">
    <source>
        <dbReference type="Proteomes" id="UP000229056"/>
    </source>
</evidence>
<accession>A0A2H0W495</accession>
<name>A0A2H0W495_9BACT</name>
<dbReference type="InterPro" id="IPR013785">
    <property type="entry name" value="Aldolase_TIM"/>
</dbReference>
<dbReference type="CDD" id="cd02801">
    <property type="entry name" value="DUS_like_FMN"/>
    <property type="match status" value="1"/>
</dbReference>
<dbReference type="Gene3D" id="3.20.20.70">
    <property type="entry name" value="Aldolase class I"/>
    <property type="match status" value="1"/>
</dbReference>
<dbReference type="PIRSF" id="PIRSF006621">
    <property type="entry name" value="Dus"/>
    <property type="match status" value="1"/>
</dbReference>
<dbReference type="Proteomes" id="UP000229056">
    <property type="component" value="Unassembled WGS sequence"/>
</dbReference>
<evidence type="ECO:0000259" key="15">
    <source>
        <dbReference type="Pfam" id="PF01207"/>
    </source>
</evidence>
<feature type="binding site" evidence="14">
    <location>
        <position position="73"/>
    </location>
    <ligand>
        <name>FMN</name>
        <dbReference type="ChEBI" id="CHEBI:58210"/>
    </ligand>
</feature>